<feature type="region of interest" description="Disordered" evidence="1">
    <location>
        <begin position="81"/>
        <end position="132"/>
    </location>
</feature>
<dbReference type="RefSeq" id="XP_033398048.1">
    <property type="nucleotide sequence ID" value="XM_033543125.1"/>
</dbReference>
<keyword evidence="3" id="KW-1185">Reference proteome</keyword>
<dbReference type="Proteomes" id="UP000799438">
    <property type="component" value="Unassembled WGS sequence"/>
</dbReference>
<feature type="compositionally biased region" description="Polar residues" evidence="1">
    <location>
        <begin position="109"/>
        <end position="132"/>
    </location>
</feature>
<protein>
    <submittedName>
        <fullName evidence="2">Uncharacterized protein</fullName>
    </submittedName>
</protein>
<name>A0A6A6BE33_9PEZI</name>
<gene>
    <name evidence="2" type="ORF">K452DRAFT_308028</name>
</gene>
<feature type="compositionally biased region" description="Polar residues" evidence="1">
    <location>
        <begin position="82"/>
        <end position="91"/>
    </location>
</feature>
<evidence type="ECO:0000313" key="3">
    <source>
        <dbReference type="Proteomes" id="UP000799438"/>
    </source>
</evidence>
<sequence length="132" mass="13914">MDGTDSSAAAATAALARWLATYGYLPSSTLGRCVDDIIITGIVTGIDNDDDDDDDDTTAIMYLAILDTNPTPIPTITPTITEFGSSPSIPNSRPAPIRPDIPSVPESLYNPNEQLPTTANSSRSRIASCRAT</sequence>
<proteinExistence type="predicted"/>
<accession>A0A6A6BE33</accession>
<evidence type="ECO:0000256" key="1">
    <source>
        <dbReference type="SAM" id="MobiDB-lite"/>
    </source>
</evidence>
<evidence type="ECO:0000313" key="2">
    <source>
        <dbReference type="EMBL" id="KAF2142336.1"/>
    </source>
</evidence>
<dbReference type="GeneID" id="54300622"/>
<dbReference type="EMBL" id="ML995484">
    <property type="protein sequence ID" value="KAF2142336.1"/>
    <property type="molecule type" value="Genomic_DNA"/>
</dbReference>
<organism evidence="2 3">
    <name type="scientific">Aplosporella prunicola CBS 121167</name>
    <dbReference type="NCBI Taxonomy" id="1176127"/>
    <lineage>
        <taxon>Eukaryota</taxon>
        <taxon>Fungi</taxon>
        <taxon>Dikarya</taxon>
        <taxon>Ascomycota</taxon>
        <taxon>Pezizomycotina</taxon>
        <taxon>Dothideomycetes</taxon>
        <taxon>Dothideomycetes incertae sedis</taxon>
        <taxon>Botryosphaeriales</taxon>
        <taxon>Aplosporellaceae</taxon>
        <taxon>Aplosporella</taxon>
    </lineage>
</organism>
<dbReference type="AlphaFoldDB" id="A0A6A6BE33"/>
<reference evidence="2" key="1">
    <citation type="journal article" date="2020" name="Stud. Mycol.">
        <title>101 Dothideomycetes genomes: a test case for predicting lifestyles and emergence of pathogens.</title>
        <authorList>
            <person name="Haridas S."/>
            <person name="Albert R."/>
            <person name="Binder M."/>
            <person name="Bloem J."/>
            <person name="Labutti K."/>
            <person name="Salamov A."/>
            <person name="Andreopoulos B."/>
            <person name="Baker S."/>
            <person name="Barry K."/>
            <person name="Bills G."/>
            <person name="Bluhm B."/>
            <person name="Cannon C."/>
            <person name="Castanera R."/>
            <person name="Culley D."/>
            <person name="Daum C."/>
            <person name="Ezra D."/>
            <person name="Gonzalez J."/>
            <person name="Henrissat B."/>
            <person name="Kuo A."/>
            <person name="Liang C."/>
            <person name="Lipzen A."/>
            <person name="Lutzoni F."/>
            <person name="Magnuson J."/>
            <person name="Mondo S."/>
            <person name="Nolan M."/>
            <person name="Ohm R."/>
            <person name="Pangilinan J."/>
            <person name="Park H.-J."/>
            <person name="Ramirez L."/>
            <person name="Alfaro M."/>
            <person name="Sun H."/>
            <person name="Tritt A."/>
            <person name="Yoshinaga Y."/>
            <person name="Zwiers L.-H."/>
            <person name="Turgeon B."/>
            <person name="Goodwin S."/>
            <person name="Spatafora J."/>
            <person name="Crous P."/>
            <person name="Grigoriev I."/>
        </authorList>
    </citation>
    <scope>NUCLEOTIDE SEQUENCE</scope>
    <source>
        <strain evidence="2">CBS 121167</strain>
    </source>
</reference>